<organism evidence="6 7">
    <name type="scientific">Nicrophorus vespilloides</name>
    <name type="common">Boreal carrion beetle</name>
    <dbReference type="NCBI Taxonomy" id="110193"/>
    <lineage>
        <taxon>Eukaryota</taxon>
        <taxon>Metazoa</taxon>
        <taxon>Ecdysozoa</taxon>
        <taxon>Arthropoda</taxon>
        <taxon>Hexapoda</taxon>
        <taxon>Insecta</taxon>
        <taxon>Pterygota</taxon>
        <taxon>Neoptera</taxon>
        <taxon>Endopterygota</taxon>
        <taxon>Coleoptera</taxon>
        <taxon>Polyphaga</taxon>
        <taxon>Staphyliniformia</taxon>
        <taxon>Silphidae</taxon>
        <taxon>Nicrophorinae</taxon>
        <taxon>Nicrophorus</taxon>
    </lineage>
</organism>
<protein>
    <submittedName>
        <fullName evidence="7">Inter-alpha-trypsin inhibitor heavy chain H4-like</fullName>
    </submittedName>
</protein>
<dbReference type="InterPro" id="IPR050934">
    <property type="entry name" value="ITIH"/>
</dbReference>
<reference evidence="7" key="1">
    <citation type="submission" date="2025-08" db="UniProtKB">
        <authorList>
            <consortium name="RefSeq"/>
        </authorList>
    </citation>
    <scope>IDENTIFICATION</scope>
    <source>
        <tissue evidence="7">Whole Larva</tissue>
    </source>
</reference>
<keyword evidence="6" id="KW-1185">Reference proteome</keyword>
<dbReference type="RefSeq" id="XP_017771114.1">
    <property type="nucleotide sequence ID" value="XM_017915625.1"/>
</dbReference>
<evidence type="ECO:0000256" key="2">
    <source>
        <dbReference type="ARBA" id="ARBA00023157"/>
    </source>
</evidence>
<dbReference type="Pfam" id="PF08487">
    <property type="entry name" value="VIT"/>
    <property type="match status" value="1"/>
</dbReference>
<dbReference type="PROSITE" id="PS51257">
    <property type="entry name" value="PROKAR_LIPOPROTEIN"/>
    <property type="match status" value="1"/>
</dbReference>
<evidence type="ECO:0000256" key="1">
    <source>
        <dbReference type="ARBA" id="ARBA00022729"/>
    </source>
</evidence>
<feature type="chain" id="PRO_5046725218" evidence="3">
    <location>
        <begin position="21"/>
        <end position="849"/>
    </location>
</feature>
<evidence type="ECO:0000313" key="7">
    <source>
        <dbReference type="RefSeq" id="XP_017771114.1"/>
    </source>
</evidence>
<gene>
    <name evidence="7" type="primary">LOC108558642</name>
</gene>
<dbReference type="SUPFAM" id="SSF53300">
    <property type="entry name" value="vWA-like"/>
    <property type="match status" value="1"/>
</dbReference>
<evidence type="ECO:0000259" key="5">
    <source>
        <dbReference type="PROSITE" id="PS51468"/>
    </source>
</evidence>
<dbReference type="InterPro" id="IPR002035">
    <property type="entry name" value="VWF_A"/>
</dbReference>
<dbReference type="SMART" id="SM00609">
    <property type="entry name" value="VIT"/>
    <property type="match status" value="1"/>
</dbReference>
<sequence>MVCAVFKIFTVAALIASCTAAIPVDKGLVLVTDVPNVAVPAKKANYDNLRPQISEMNIKTYITNRFAQTTVTGKVKNHASKSQEAVFFVVLPNQAFISAFILEIDGKHYTAYVQEKEKAKKIYDDAVRSGIGAAHVSVNARDSNTFTVKVNIEPESKAVFNLTYEELLERKKGYYELVINIHPGQLVKDLNVEVDIVESRPLSFVRAPQIRTGNVILKDNDELDPRAQIERPKAEQAVIKFKPDFEKQKRIAHGLGTEEDDGFAGQFVVQYDVERDPQGGEILIKDGYFVHFFVPPDLKPLVKHVVFVLDTSGSMAGRRIEQLKEAMKNILGDLNSKDYFNLVEFNIHAKVWNLDAPEESTYFPNSLRDNSAVQEIINISFAPAYPVKNTTINETNKLVKAMRAKGGTNIYDALRVAIHLIKLRRKRVGNNNIQPLIIFLTDGEATVGKTNKNEIIDGISKENDIKIPIISLSFGDSADHNLLKKLSQKNFGFERKIYEDFDSDIQLQNFYKEISSPLLNNITFTYTPDTVSLTTTNFPILYEGGELVVSGKIPQNSNVVAPVVNCFGNQGPVQYRPKVNKSVGQLERLWAYMTVKKLLEEKETSTNVKEIEKKALYLALKYSFITPVSSMAVVKPNSIESVDIQKALSTPNTKAFKAGLVKIAPENPIEDNEENKIDNHTKVVSTSIIEPFVFPTEMKIKLPWLENKFNKDGTLKFFKGRYTLGINETSPAGLDCIDPQSEEGLCMLVSDCDILLPKLTDEQTFKDYFCSIENKFAGVCCPKPIVAGIAPQYPFVESEDYEIDDHTEAVSTKTIKSRQNLSSGALNQFSNWHIIYFMILYQFLSSTLF</sequence>
<feature type="signal peptide" evidence="3">
    <location>
        <begin position="1"/>
        <end position="20"/>
    </location>
</feature>
<feature type="domain" description="VIT" evidence="5">
    <location>
        <begin position="37"/>
        <end position="166"/>
    </location>
</feature>
<dbReference type="SMART" id="SM00680">
    <property type="entry name" value="CLIP"/>
    <property type="match status" value="1"/>
</dbReference>
<dbReference type="GeneID" id="108558642"/>
<dbReference type="PROSITE" id="PS50234">
    <property type="entry name" value="VWFA"/>
    <property type="match status" value="1"/>
</dbReference>
<dbReference type="InterPro" id="IPR022700">
    <property type="entry name" value="CLIP"/>
</dbReference>
<dbReference type="InterPro" id="IPR036465">
    <property type="entry name" value="vWFA_dom_sf"/>
</dbReference>
<dbReference type="PANTHER" id="PTHR10338">
    <property type="entry name" value="INTER-ALPHA-TRYPSIN INHIBITOR HEAVY CHAIN FAMILY MEMBER"/>
    <property type="match status" value="1"/>
</dbReference>
<evidence type="ECO:0000259" key="4">
    <source>
        <dbReference type="PROSITE" id="PS50234"/>
    </source>
</evidence>
<dbReference type="Proteomes" id="UP000695000">
    <property type="component" value="Unplaced"/>
</dbReference>
<dbReference type="Gene3D" id="3.40.50.410">
    <property type="entry name" value="von Willebrand factor, type A domain"/>
    <property type="match status" value="1"/>
</dbReference>
<dbReference type="PANTHER" id="PTHR10338:SF108">
    <property type="entry name" value="INTER-ALPHA-TRYPSIN INHIBITOR HEAVY CHAIN H4-LIKE PROTEIN"/>
    <property type="match status" value="1"/>
</dbReference>
<evidence type="ECO:0000256" key="3">
    <source>
        <dbReference type="SAM" id="SignalP"/>
    </source>
</evidence>
<dbReference type="InterPro" id="IPR013694">
    <property type="entry name" value="VIT"/>
</dbReference>
<keyword evidence="1 3" id="KW-0732">Signal</keyword>
<name>A0ABM1M964_NICVS</name>
<dbReference type="Pfam" id="PF00092">
    <property type="entry name" value="VWA"/>
    <property type="match status" value="1"/>
</dbReference>
<dbReference type="PROSITE" id="PS51468">
    <property type="entry name" value="VIT"/>
    <property type="match status" value="1"/>
</dbReference>
<keyword evidence="2" id="KW-1015">Disulfide bond</keyword>
<feature type="domain" description="VWFA" evidence="4">
    <location>
        <begin position="304"/>
        <end position="514"/>
    </location>
</feature>
<proteinExistence type="predicted"/>
<dbReference type="SMART" id="SM00327">
    <property type="entry name" value="VWA"/>
    <property type="match status" value="1"/>
</dbReference>
<evidence type="ECO:0000313" key="6">
    <source>
        <dbReference type="Proteomes" id="UP000695000"/>
    </source>
</evidence>
<accession>A0ABM1M964</accession>